<sequence>MGVYVSVEDAEDMAKNVGCGVARFPFKYLAHWKARLLSVGGRLSLIKSVLGNLPTYFMPLYMMPAAVRNKLEMMRTKFFIGGDEDKGSKVMNRVHVTDWSLILRRIPRGGEESSQFSSLLSCIWDVTLSDQSDSCVWTLNASSSFTVASMRCWIDDNTLVAESNATRWSRLTGARAQVSGKVQSLLQEIKAESSKPVAVGFGISKPEHVKQVAGRSGWCDCR</sequence>
<dbReference type="GO" id="GO:0004834">
    <property type="term" value="F:tryptophan synthase activity"/>
    <property type="evidence" value="ECO:0007669"/>
    <property type="project" value="UniProtKB-EC"/>
</dbReference>
<evidence type="ECO:0000313" key="9">
    <source>
        <dbReference type="Proteomes" id="UP000245207"/>
    </source>
</evidence>
<gene>
    <name evidence="8" type="ORF">CTI12_AA362250</name>
</gene>
<comment type="caution">
    <text evidence="8">The sequence shown here is derived from an EMBL/GenBank/DDBJ whole genome shotgun (WGS) entry which is preliminary data.</text>
</comment>
<keyword evidence="6" id="KW-0456">Lyase</keyword>
<keyword evidence="4" id="KW-0822">Tryptophan biosynthesis</keyword>
<evidence type="ECO:0000256" key="5">
    <source>
        <dbReference type="ARBA" id="ARBA00023141"/>
    </source>
</evidence>
<comment type="catalytic activity">
    <reaction evidence="7">
        <text>(1S,2R)-1-C-(indol-3-yl)glycerol 3-phosphate + L-serine = D-glyceraldehyde 3-phosphate + L-tryptophan + H2O</text>
        <dbReference type="Rhea" id="RHEA:10532"/>
        <dbReference type="ChEBI" id="CHEBI:15377"/>
        <dbReference type="ChEBI" id="CHEBI:33384"/>
        <dbReference type="ChEBI" id="CHEBI:57912"/>
        <dbReference type="ChEBI" id="CHEBI:58866"/>
        <dbReference type="ChEBI" id="CHEBI:59776"/>
        <dbReference type="EC" id="4.2.1.20"/>
    </reaction>
</comment>
<dbReference type="AlphaFoldDB" id="A0A2U1MN48"/>
<evidence type="ECO:0000313" key="8">
    <source>
        <dbReference type="EMBL" id="PWA62657.1"/>
    </source>
</evidence>
<evidence type="ECO:0000256" key="2">
    <source>
        <dbReference type="ARBA" id="ARBA00012043"/>
    </source>
</evidence>
<evidence type="ECO:0000256" key="1">
    <source>
        <dbReference type="ARBA" id="ARBA00004733"/>
    </source>
</evidence>
<dbReference type="EMBL" id="PKPP01004823">
    <property type="protein sequence ID" value="PWA62657.1"/>
    <property type="molecule type" value="Genomic_DNA"/>
</dbReference>
<dbReference type="SUPFAM" id="SSF51366">
    <property type="entry name" value="Ribulose-phoshate binding barrel"/>
    <property type="match status" value="1"/>
</dbReference>
<keyword evidence="3" id="KW-0028">Amino-acid biosynthesis</keyword>
<evidence type="ECO:0000256" key="6">
    <source>
        <dbReference type="ARBA" id="ARBA00023239"/>
    </source>
</evidence>
<keyword evidence="5" id="KW-0057">Aromatic amino acid biosynthesis</keyword>
<name>A0A2U1MN48_ARTAN</name>
<dbReference type="UniPathway" id="UPA00035">
    <property type="reaction ID" value="UER00044"/>
</dbReference>
<dbReference type="Gene3D" id="3.20.20.70">
    <property type="entry name" value="Aldolase class I"/>
    <property type="match status" value="1"/>
</dbReference>
<dbReference type="Proteomes" id="UP000245207">
    <property type="component" value="Unassembled WGS sequence"/>
</dbReference>
<organism evidence="8 9">
    <name type="scientific">Artemisia annua</name>
    <name type="common">Sweet wormwood</name>
    <dbReference type="NCBI Taxonomy" id="35608"/>
    <lineage>
        <taxon>Eukaryota</taxon>
        <taxon>Viridiplantae</taxon>
        <taxon>Streptophyta</taxon>
        <taxon>Embryophyta</taxon>
        <taxon>Tracheophyta</taxon>
        <taxon>Spermatophyta</taxon>
        <taxon>Magnoliopsida</taxon>
        <taxon>eudicotyledons</taxon>
        <taxon>Gunneridae</taxon>
        <taxon>Pentapetalae</taxon>
        <taxon>asterids</taxon>
        <taxon>campanulids</taxon>
        <taxon>Asterales</taxon>
        <taxon>Asteraceae</taxon>
        <taxon>Asteroideae</taxon>
        <taxon>Anthemideae</taxon>
        <taxon>Artemisiinae</taxon>
        <taxon>Artemisia</taxon>
    </lineage>
</organism>
<dbReference type="PANTHER" id="PTHR33116:SF79">
    <property type="entry name" value="REVERSE TRANSCRIPTASE DOMAIN, ZINC FINGER, CCHC-TYPE-RELATED"/>
    <property type="match status" value="1"/>
</dbReference>
<keyword evidence="9" id="KW-1185">Reference proteome</keyword>
<dbReference type="InterPro" id="IPR011060">
    <property type="entry name" value="RibuloseP-bd_barrel"/>
</dbReference>
<evidence type="ECO:0000256" key="3">
    <source>
        <dbReference type="ARBA" id="ARBA00022605"/>
    </source>
</evidence>
<reference evidence="8 9" key="1">
    <citation type="journal article" date="2018" name="Mol. Plant">
        <title>The genome of Artemisia annua provides insight into the evolution of Asteraceae family and artemisinin biosynthesis.</title>
        <authorList>
            <person name="Shen Q."/>
            <person name="Zhang L."/>
            <person name="Liao Z."/>
            <person name="Wang S."/>
            <person name="Yan T."/>
            <person name="Shi P."/>
            <person name="Liu M."/>
            <person name="Fu X."/>
            <person name="Pan Q."/>
            <person name="Wang Y."/>
            <person name="Lv Z."/>
            <person name="Lu X."/>
            <person name="Zhang F."/>
            <person name="Jiang W."/>
            <person name="Ma Y."/>
            <person name="Chen M."/>
            <person name="Hao X."/>
            <person name="Li L."/>
            <person name="Tang Y."/>
            <person name="Lv G."/>
            <person name="Zhou Y."/>
            <person name="Sun X."/>
            <person name="Brodelius P.E."/>
            <person name="Rose J.K.C."/>
            <person name="Tang K."/>
        </authorList>
    </citation>
    <scope>NUCLEOTIDE SEQUENCE [LARGE SCALE GENOMIC DNA]</scope>
    <source>
        <strain evidence="9">cv. Huhao1</strain>
        <tissue evidence="8">Leaf</tissue>
    </source>
</reference>
<dbReference type="EC" id="4.2.1.20" evidence="2"/>
<comment type="pathway">
    <text evidence="1">Amino-acid biosynthesis; L-tryptophan biosynthesis; L-tryptophan from chorismate: step 5/5.</text>
</comment>
<protein>
    <recommendedName>
        <fullName evidence="2">tryptophan synthase</fullName>
        <ecNumber evidence="2">4.2.1.20</ecNumber>
    </recommendedName>
</protein>
<dbReference type="PANTHER" id="PTHR33116">
    <property type="entry name" value="REVERSE TRANSCRIPTASE ZINC-BINDING DOMAIN-CONTAINING PROTEIN-RELATED-RELATED"/>
    <property type="match status" value="1"/>
</dbReference>
<dbReference type="InterPro" id="IPR013785">
    <property type="entry name" value="Aldolase_TIM"/>
</dbReference>
<dbReference type="Pfam" id="PF00290">
    <property type="entry name" value="Trp_syntA"/>
    <property type="match status" value="1"/>
</dbReference>
<accession>A0A2U1MN48</accession>
<evidence type="ECO:0000256" key="7">
    <source>
        <dbReference type="ARBA" id="ARBA00049047"/>
    </source>
</evidence>
<evidence type="ECO:0000256" key="4">
    <source>
        <dbReference type="ARBA" id="ARBA00022822"/>
    </source>
</evidence>
<dbReference type="InterPro" id="IPR002028">
    <property type="entry name" value="Trp_synthase_suA"/>
</dbReference>
<proteinExistence type="predicted"/>
<dbReference type="OrthoDB" id="10050244at2759"/>